<comment type="caution">
    <text evidence="2">The sequence shown here is derived from an EMBL/GenBank/DDBJ whole genome shotgun (WGS) entry which is preliminary data.</text>
</comment>
<keyword evidence="1" id="KW-1133">Transmembrane helix</keyword>
<dbReference type="Proteomes" id="UP001239215">
    <property type="component" value="Unassembled WGS sequence"/>
</dbReference>
<gene>
    <name evidence="2" type="ORF">QE405_000796</name>
</gene>
<keyword evidence="1" id="KW-0472">Membrane</keyword>
<feature type="transmembrane region" description="Helical" evidence="1">
    <location>
        <begin position="107"/>
        <end position="134"/>
    </location>
</feature>
<evidence type="ECO:0000313" key="3">
    <source>
        <dbReference type="Proteomes" id="UP001239215"/>
    </source>
</evidence>
<keyword evidence="1" id="KW-0812">Transmembrane</keyword>
<feature type="transmembrane region" description="Helical" evidence="1">
    <location>
        <begin position="17"/>
        <end position="36"/>
    </location>
</feature>
<feature type="transmembrane region" description="Helical" evidence="1">
    <location>
        <begin position="56"/>
        <end position="73"/>
    </location>
</feature>
<evidence type="ECO:0000256" key="1">
    <source>
        <dbReference type="SAM" id="Phobius"/>
    </source>
</evidence>
<proteinExistence type="predicted"/>
<organism evidence="2 3">
    <name type="scientific">Nocardioides zeae</name>
    <dbReference type="NCBI Taxonomy" id="1457234"/>
    <lineage>
        <taxon>Bacteria</taxon>
        <taxon>Bacillati</taxon>
        <taxon>Actinomycetota</taxon>
        <taxon>Actinomycetes</taxon>
        <taxon>Propionibacteriales</taxon>
        <taxon>Nocardioidaceae</taxon>
        <taxon>Nocardioides</taxon>
    </lineage>
</organism>
<feature type="transmembrane region" description="Helical" evidence="1">
    <location>
        <begin position="80"/>
        <end position="101"/>
    </location>
</feature>
<accession>A0AAJ1U5E8</accession>
<dbReference type="EMBL" id="JAUTAN010000001">
    <property type="protein sequence ID" value="MDQ1103512.1"/>
    <property type="molecule type" value="Genomic_DNA"/>
</dbReference>
<sequence>MSTNEPVVAHRPSLRDLAWGIAVAVLAAAAWCGWMGWDDEYQVDAATNEISGPYEAWQVVGCVLTLLVLGVVAARWWRPFATAIVLSVSFTVAWSVTATTMDDEETGLWMIGAVMVLVGTSAVSLLLAAMVAAVRSREPR</sequence>
<protein>
    <submittedName>
        <fullName evidence="2">Membrane protein</fullName>
    </submittedName>
</protein>
<reference evidence="2" key="1">
    <citation type="submission" date="2023-07" db="EMBL/GenBank/DDBJ databases">
        <title>Functional and genomic diversity of the sorghum phyllosphere microbiome.</title>
        <authorList>
            <person name="Shade A."/>
        </authorList>
    </citation>
    <scope>NUCLEOTIDE SEQUENCE</scope>
    <source>
        <strain evidence="2">SORGH_AS_1067</strain>
    </source>
</reference>
<dbReference type="RefSeq" id="WP_307198927.1">
    <property type="nucleotide sequence ID" value="NZ_JAUTAN010000001.1"/>
</dbReference>
<name>A0AAJ1U5E8_9ACTN</name>
<dbReference type="AlphaFoldDB" id="A0AAJ1U5E8"/>
<evidence type="ECO:0000313" key="2">
    <source>
        <dbReference type="EMBL" id="MDQ1103512.1"/>
    </source>
</evidence>